<dbReference type="AlphaFoldDB" id="A0A2W7NDT6"/>
<name>A0A2W7NDT6_9RHOB</name>
<dbReference type="EMBL" id="QKZL01000034">
    <property type="protein sequence ID" value="PZX11246.1"/>
    <property type="molecule type" value="Genomic_DNA"/>
</dbReference>
<dbReference type="Proteomes" id="UP000248916">
    <property type="component" value="Unassembled WGS sequence"/>
</dbReference>
<sequence>MRLNMISIRCRRRYLRLSYLIGIVRDLRGGMQARILLPDRVTEPVGVVAAVGEKPVRLRKADLERERALVVADLAGGHKEADRAAFAVGNGMEPAIHPAVLGETIHRIVS</sequence>
<keyword evidence="2" id="KW-1185">Reference proteome</keyword>
<comment type="caution">
    <text evidence="1">The sequence shown here is derived from an EMBL/GenBank/DDBJ whole genome shotgun (WGS) entry which is preliminary data.</text>
</comment>
<evidence type="ECO:0000313" key="2">
    <source>
        <dbReference type="Proteomes" id="UP000248916"/>
    </source>
</evidence>
<evidence type="ECO:0000313" key="1">
    <source>
        <dbReference type="EMBL" id="PZX11246.1"/>
    </source>
</evidence>
<protein>
    <submittedName>
        <fullName evidence="1">Uncharacterized protein</fullName>
    </submittedName>
</protein>
<proteinExistence type="predicted"/>
<organism evidence="1 2">
    <name type="scientific">Palleronia aestuarii</name>
    <dbReference type="NCBI Taxonomy" id="568105"/>
    <lineage>
        <taxon>Bacteria</taxon>
        <taxon>Pseudomonadati</taxon>
        <taxon>Pseudomonadota</taxon>
        <taxon>Alphaproteobacteria</taxon>
        <taxon>Rhodobacterales</taxon>
        <taxon>Roseobacteraceae</taxon>
        <taxon>Palleronia</taxon>
    </lineage>
</organism>
<reference evidence="1 2" key="1">
    <citation type="submission" date="2018-06" db="EMBL/GenBank/DDBJ databases">
        <title>Genomic Encyclopedia of Archaeal and Bacterial Type Strains, Phase II (KMG-II): from individual species to whole genera.</title>
        <authorList>
            <person name="Goeker M."/>
        </authorList>
    </citation>
    <scope>NUCLEOTIDE SEQUENCE [LARGE SCALE GENOMIC DNA]</scope>
    <source>
        <strain evidence="1 2">DSM 22009</strain>
    </source>
</reference>
<accession>A0A2W7NDT6</accession>
<gene>
    <name evidence="1" type="ORF">LX81_03994</name>
</gene>